<feature type="compositionally biased region" description="Basic and acidic residues" evidence="1">
    <location>
        <begin position="298"/>
        <end position="313"/>
    </location>
</feature>
<feature type="region of interest" description="Disordered" evidence="1">
    <location>
        <begin position="260"/>
        <end position="279"/>
    </location>
</feature>
<proteinExistence type="predicted"/>
<accession>A0ABQ8ISF6</accession>
<evidence type="ECO:0000256" key="1">
    <source>
        <dbReference type="SAM" id="MobiDB-lite"/>
    </source>
</evidence>
<feature type="region of interest" description="Disordered" evidence="1">
    <location>
        <begin position="164"/>
        <end position="253"/>
    </location>
</feature>
<name>A0ABQ8ISF6_DERPT</name>
<dbReference type="EMBL" id="NJHN03000123">
    <property type="protein sequence ID" value="KAH9413126.1"/>
    <property type="molecule type" value="Genomic_DNA"/>
</dbReference>
<dbReference type="Proteomes" id="UP000887458">
    <property type="component" value="Unassembled WGS sequence"/>
</dbReference>
<sequence length="465" mass="50320">MINHTYNSNVQLRHYCLAVCLLQAICFVSSNYMSQSLSNYGGGNSGGGNGNVGPVTTAIESTRTVEVKPVQVMGEPHEPQVVEVPSEDMPVTVHFKSQSSRVLVQQTHTPAQVVEPEHTTSEDEPQRVIHEVVKPVIQEIREIIQPYRRLIQQVQPVIEQTHTVIAKGEPRPPVEPLSVDGASTGTISGGGNSGGRQGSSGKYGGSSGGSKYGGSSNYAAAASSVSLKSQSPTSTDDRKSSSSSTSNINRNPQQQQAFSLTPITKQQSNQIQTPSSKYGQPMIARQQSNNRDNSYAARRGEFREPPHMERFDTPKVSLRPASTATVNALRQQATTAKINLRTSASEIVPSAAAPSSSSSASASSASSSSPSSSLRPISESYQYSPLSAYFPPIDKRVDEPFNPMNDYNQASASQQYYHYQKPIASQQPQQHNFHSDYSMPYDNDASMSSMVTFVAQPVRFRAARA</sequence>
<organism evidence="2 3">
    <name type="scientific">Dermatophagoides pteronyssinus</name>
    <name type="common">European house dust mite</name>
    <dbReference type="NCBI Taxonomy" id="6956"/>
    <lineage>
        <taxon>Eukaryota</taxon>
        <taxon>Metazoa</taxon>
        <taxon>Ecdysozoa</taxon>
        <taxon>Arthropoda</taxon>
        <taxon>Chelicerata</taxon>
        <taxon>Arachnida</taxon>
        <taxon>Acari</taxon>
        <taxon>Acariformes</taxon>
        <taxon>Sarcoptiformes</taxon>
        <taxon>Astigmata</taxon>
        <taxon>Psoroptidia</taxon>
        <taxon>Analgoidea</taxon>
        <taxon>Pyroglyphidae</taxon>
        <taxon>Dermatophagoidinae</taxon>
        <taxon>Dermatophagoides</taxon>
    </lineage>
</organism>
<feature type="region of interest" description="Disordered" evidence="1">
    <location>
        <begin position="350"/>
        <end position="377"/>
    </location>
</feature>
<protein>
    <submittedName>
        <fullName evidence="2">Uncharacterized protein</fullName>
    </submittedName>
</protein>
<keyword evidence="3" id="KW-1185">Reference proteome</keyword>
<reference evidence="2 3" key="2">
    <citation type="journal article" date="2022" name="Mol. Biol. Evol.">
        <title>Comparative Genomics Reveals Insights into the Divergent Evolution of Astigmatic Mites and Household Pest Adaptations.</title>
        <authorList>
            <person name="Xiong Q."/>
            <person name="Wan A.T."/>
            <person name="Liu X."/>
            <person name="Fung C.S."/>
            <person name="Xiao X."/>
            <person name="Malainual N."/>
            <person name="Hou J."/>
            <person name="Wang L."/>
            <person name="Wang M."/>
            <person name="Yang K.Y."/>
            <person name="Cui Y."/>
            <person name="Leung E.L."/>
            <person name="Nong W."/>
            <person name="Shin S.K."/>
            <person name="Au S.W."/>
            <person name="Jeong K.Y."/>
            <person name="Chew F.T."/>
            <person name="Hui J.H."/>
            <person name="Leung T.F."/>
            <person name="Tungtrongchitr A."/>
            <person name="Zhong N."/>
            <person name="Liu Z."/>
            <person name="Tsui S.K."/>
        </authorList>
    </citation>
    <scope>NUCLEOTIDE SEQUENCE [LARGE SCALE GENOMIC DNA]</scope>
    <source>
        <strain evidence="2">Derp</strain>
    </source>
</reference>
<gene>
    <name evidence="2" type="ORF">DERP_006812</name>
</gene>
<feature type="compositionally biased region" description="Gly residues" evidence="1">
    <location>
        <begin position="187"/>
        <end position="212"/>
    </location>
</feature>
<feature type="compositionally biased region" description="Low complexity" evidence="1">
    <location>
        <begin position="350"/>
        <end position="373"/>
    </location>
</feature>
<reference evidence="2 3" key="1">
    <citation type="journal article" date="2018" name="J. Allergy Clin. Immunol.">
        <title>High-quality assembly of Dermatophagoides pteronyssinus genome and transcriptome reveals a wide range of novel allergens.</title>
        <authorList>
            <person name="Liu X.Y."/>
            <person name="Yang K.Y."/>
            <person name="Wang M.Q."/>
            <person name="Kwok J.S."/>
            <person name="Zeng X."/>
            <person name="Yang Z."/>
            <person name="Xiao X.J."/>
            <person name="Lau C.P."/>
            <person name="Li Y."/>
            <person name="Huang Z.M."/>
            <person name="Ba J.G."/>
            <person name="Yim A.K."/>
            <person name="Ouyang C.Y."/>
            <person name="Ngai S.M."/>
            <person name="Chan T.F."/>
            <person name="Leung E.L."/>
            <person name="Liu L."/>
            <person name="Liu Z.G."/>
            <person name="Tsui S.K."/>
        </authorList>
    </citation>
    <scope>NUCLEOTIDE SEQUENCE [LARGE SCALE GENOMIC DNA]</scope>
    <source>
        <strain evidence="2">Derp</strain>
    </source>
</reference>
<feature type="compositionally biased region" description="Low complexity" evidence="1">
    <location>
        <begin position="213"/>
        <end position="224"/>
    </location>
</feature>
<evidence type="ECO:0000313" key="3">
    <source>
        <dbReference type="Proteomes" id="UP000887458"/>
    </source>
</evidence>
<comment type="caution">
    <text evidence="2">The sequence shown here is derived from an EMBL/GenBank/DDBJ whole genome shotgun (WGS) entry which is preliminary data.</text>
</comment>
<evidence type="ECO:0000313" key="2">
    <source>
        <dbReference type="EMBL" id="KAH9413126.1"/>
    </source>
</evidence>
<feature type="region of interest" description="Disordered" evidence="1">
    <location>
        <begin position="285"/>
        <end position="323"/>
    </location>
</feature>
<feature type="compositionally biased region" description="Polar residues" evidence="1">
    <location>
        <begin position="260"/>
        <end position="278"/>
    </location>
</feature>